<feature type="region of interest" description="Disordered" evidence="1">
    <location>
        <begin position="41"/>
        <end position="65"/>
    </location>
</feature>
<dbReference type="Gene3D" id="3.40.190.10">
    <property type="entry name" value="Periplasmic binding protein-like II"/>
    <property type="match status" value="1"/>
</dbReference>
<organism evidence="2 3">
    <name type="scientific">Sphaerisporangium dianthi</name>
    <dbReference type="NCBI Taxonomy" id="1436120"/>
    <lineage>
        <taxon>Bacteria</taxon>
        <taxon>Bacillati</taxon>
        <taxon>Actinomycetota</taxon>
        <taxon>Actinomycetes</taxon>
        <taxon>Streptosporangiales</taxon>
        <taxon>Streptosporangiaceae</taxon>
        <taxon>Sphaerisporangium</taxon>
    </lineage>
</organism>
<keyword evidence="3" id="KW-1185">Reference proteome</keyword>
<dbReference type="EMBL" id="JBHSFP010000003">
    <property type="protein sequence ID" value="MFC4530668.1"/>
    <property type="molecule type" value="Genomic_DNA"/>
</dbReference>
<evidence type="ECO:0000256" key="1">
    <source>
        <dbReference type="SAM" id="MobiDB-lite"/>
    </source>
</evidence>
<dbReference type="RefSeq" id="WP_380838637.1">
    <property type="nucleotide sequence ID" value="NZ_JBHSFP010000003.1"/>
</dbReference>
<gene>
    <name evidence="2" type="ORF">ACFO60_07820</name>
</gene>
<proteinExistence type="predicted"/>
<evidence type="ECO:0000313" key="2">
    <source>
        <dbReference type="EMBL" id="MFC4530668.1"/>
    </source>
</evidence>
<dbReference type="Proteomes" id="UP001596004">
    <property type="component" value="Unassembled WGS sequence"/>
</dbReference>
<name>A0ABV9CCB7_9ACTN</name>
<dbReference type="SUPFAM" id="SSF53850">
    <property type="entry name" value="Periplasmic binding protein-like II"/>
    <property type="match status" value="1"/>
</dbReference>
<protein>
    <submittedName>
        <fullName evidence="2">Uncharacterized protein</fullName>
    </submittedName>
</protein>
<accession>A0ABV9CCB7</accession>
<comment type="caution">
    <text evidence="2">The sequence shown here is derived from an EMBL/GenBank/DDBJ whole genome shotgun (WGS) entry which is preliminary data.</text>
</comment>
<reference evidence="3" key="1">
    <citation type="journal article" date="2019" name="Int. J. Syst. Evol. Microbiol.">
        <title>The Global Catalogue of Microorganisms (GCM) 10K type strain sequencing project: providing services to taxonomists for standard genome sequencing and annotation.</title>
        <authorList>
            <consortium name="The Broad Institute Genomics Platform"/>
            <consortium name="The Broad Institute Genome Sequencing Center for Infectious Disease"/>
            <person name="Wu L."/>
            <person name="Ma J."/>
        </authorList>
    </citation>
    <scope>NUCLEOTIDE SEQUENCE [LARGE SCALE GENOMIC DNA]</scope>
    <source>
        <strain evidence="3">CGMCC 4.7132</strain>
    </source>
</reference>
<evidence type="ECO:0000313" key="3">
    <source>
        <dbReference type="Proteomes" id="UP001596004"/>
    </source>
</evidence>
<sequence length="65" mass="7432">MSQDAHAIAFRKDDTDFVRFANHVLESLRRNGRWAEPHREWLDGHPDKGPPPALYGSNLTWPPGP</sequence>